<evidence type="ECO:0000256" key="2">
    <source>
        <dbReference type="PROSITE-ProRule" id="PRU00335"/>
    </source>
</evidence>
<dbReference type="PROSITE" id="PS50977">
    <property type="entry name" value="HTH_TETR_2"/>
    <property type="match status" value="1"/>
</dbReference>
<comment type="caution">
    <text evidence="4">The sequence shown here is derived from an EMBL/GenBank/DDBJ whole genome shotgun (WGS) entry which is preliminary data.</text>
</comment>
<dbReference type="Proteomes" id="UP000194360">
    <property type="component" value="Unassembled WGS sequence"/>
</dbReference>
<dbReference type="GO" id="GO:0003677">
    <property type="term" value="F:DNA binding"/>
    <property type="evidence" value="ECO:0007669"/>
    <property type="project" value="UniProtKB-UniRule"/>
</dbReference>
<keyword evidence="5" id="KW-1185">Reference proteome</keyword>
<gene>
    <name evidence="4" type="ORF">BG845_00590</name>
</gene>
<proteinExistence type="predicted"/>
<dbReference type="STRING" id="2074.BG845_00590"/>
<dbReference type="SUPFAM" id="SSF48498">
    <property type="entry name" value="Tetracyclin repressor-like, C-terminal domain"/>
    <property type="match status" value="1"/>
</dbReference>
<dbReference type="AlphaFoldDB" id="A0A1Y2N875"/>
<dbReference type="EMBL" id="MIGB01000002">
    <property type="protein sequence ID" value="OSY43644.1"/>
    <property type="molecule type" value="Genomic_DNA"/>
</dbReference>
<organism evidence="4 5">
    <name type="scientific">Pseudonocardia autotrophica</name>
    <name type="common">Amycolata autotrophica</name>
    <name type="synonym">Nocardia autotrophica</name>
    <dbReference type="NCBI Taxonomy" id="2074"/>
    <lineage>
        <taxon>Bacteria</taxon>
        <taxon>Bacillati</taxon>
        <taxon>Actinomycetota</taxon>
        <taxon>Actinomycetes</taxon>
        <taxon>Pseudonocardiales</taxon>
        <taxon>Pseudonocardiaceae</taxon>
        <taxon>Pseudonocardia</taxon>
    </lineage>
</organism>
<dbReference type="InterPro" id="IPR001647">
    <property type="entry name" value="HTH_TetR"/>
</dbReference>
<evidence type="ECO:0000256" key="1">
    <source>
        <dbReference type="ARBA" id="ARBA00023125"/>
    </source>
</evidence>
<evidence type="ECO:0000313" key="4">
    <source>
        <dbReference type="EMBL" id="OSY43644.1"/>
    </source>
</evidence>
<feature type="DNA-binding region" description="H-T-H motif" evidence="2">
    <location>
        <begin position="36"/>
        <end position="55"/>
    </location>
</feature>
<evidence type="ECO:0000313" key="5">
    <source>
        <dbReference type="Proteomes" id="UP000194360"/>
    </source>
</evidence>
<feature type="domain" description="HTH tetR-type" evidence="3">
    <location>
        <begin position="13"/>
        <end position="73"/>
    </location>
</feature>
<dbReference type="InterPro" id="IPR036271">
    <property type="entry name" value="Tet_transcr_reg_TetR-rel_C_sf"/>
</dbReference>
<reference evidence="4 5" key="1">
    <citation type="submission" date="2016-09" db="EMBL/GenBank/DDBJ databases">
        <title>Pseudonocardia autotrophica DSM535, a candidate organism with high potential of specific P450 cytochromes.</title>
        <authorList>
            <person name="Grumaz C."/>
            <person name="Vainshtein Y."/>
            <person name="Kirstahler P."/>
            <person name="Sohn K."/>
        </authorList>
    </citation>
    <scope>NUCLEOTIDE SEQUENCE [LARGE SCALE GENOMIC DNA]</scope>
    <source>
        <strain evidence="4 5">DSM 535</strain>
    </source>
</reference>
<keyword evidence="1 2" id="KW-0238">DNA-binding</keyword>
<dbReference type="SUPFAM" id="SSF46689">
    <property type="entry name" value="Homeodomain-like"/>
    <property type="match status" value="1"/>
</dbReference>
<name>A0A1Y2N875_PSEAH</name>
<dbReference type="Gene3D" id="1.10.357.10">
    <property type="entry name" value="Tetracycline Repressor, domain 2"/>
    <property type="match status" value="1"/>
</dbReference>
<dbReference type="OrthoDB" id="4539286at2"/>
<evidence type="ECO:0000259" key="3">
    <source>
        <dbReference type="PROSITE" id="PS50977"/>
    </source>
</evidence>
<sequence>MTIDARTGRRRPGPAPRVSREAIADAALAIGFDRLTVTAVGERLGVSHGALYRHVTDRDDVVRAAAERLVERHPPPPAAQHWPETLVAAAVAYWDLLRSTPGLVEALLASPAAREPLHVHGTALTRALLAHGLPAETAVLAADSVLDLAQDSARTAARLDDADPDRIRRRISARLTRDDDEPAREVIIGALLGEPGDWFRRKLDVVVRGVETLVGP</sequence>
<accession>A0A1Y2N875</accession>
<dbReference type="RefSeq" id="WP_085910910.1">
    <property type="nucleotide sequence ID" value="NZ_AP018920.1"/>
</dbReference>
<dbReference type="InterPro" id="IPR009057">
    <property type="entry name" value="Homeodomain-like_sf"/>
</dbReference>
<dbReference type="Pfam" id="PF00440">
    <property type="entry name" value="TetR_N"/>
    <property type="match status" value="1"/>
</dbReference>
<protein>
    <submittedName>
        <fullName evidence="4">Bacterial regulatory protein</fullName>
    </submittedName>
</protein>